<dbReference type="Proteomes" id="UP000675881">
    <property type="component" value="Chromosome 15"/>
</dbReference>
<accession>A0A7R8H4J1</accession>
<evidence type="ECO:0000313" key="2">
    <source>
        <dbReference type="EMBL" id="CAF2861351.1"/>
    </source>
</evidence>
<reference evidence="2" key="1">
    <citation type="submission" date="2021-02" db="EMBL/GenBank/DDBJ databases">
        <authorList>
            <person name="Bekaert M."/>
        </authorList>
    </citation>
    <scope>NUCLEOTIDE SEQUENCE</scope>
    <source>
        <strain evidence="2">IoA-00</strain>
    </source>
</reference>
<gene>
    <name evidence="2" type="ORF">LSAA_5910</name>
</gene>
<keyword evidence="3" id="KW-1185">Reference proteome</keyword>
<feature type="compositionally biased region" description="Basic and acidic residues" evidence="1">
    <location>
        <begin position="120"/>
        <end position="133"/>
    </location>
</feature>
<proteinExistence type="predicted"/>
<name>A0A7R8H4J1_LEPSM</name>
<protein>
    <submittedName>
        <fullName evidence="2">ANK</fullName>
    </submittedName>
</protein>
<evidence type="ECO:0000256" key="1">
    <source>
        <dbReference type="SAM" id="MobiDB-lite"/>
    </source>
</evidence>
<dbReference type="EMBL" id="HG994594">
    <property type="protein sequence ID" value="CAF2861351.1"/>
    <property type="molecule type" value="Genomic_DNA"/>
</dbReference>
<feature type="region of interest" description="Disordered" evidence="1">
    <location>
        <begin position="106"/>
        <end position="133"/>
    </location>
</feature>
<dbReference type="AlphaFoldDB" id="A0A7R8H4J1"/>
<organism evidence="2 3">
    <name type="scientific">Lepeophtheirus salmonis</name>
    <name type="common">Salmon louse</name>
    <name type="synonym">Caligus salmonis</name>
    <dbReference type="NCBI Taxonomy" id="72036"/>
    <lineage>
        <taxon>Eukaryota</taxon>
        <taxon>Metazoa</taxon>
        <taxon>Ecdysozoa</taxon>
        <taxon>Arthropoda</taxon>
        <taxon>Crustacea</taxon>
        <taxon>Multicrustacea</taxon>
        <taxon>Hexanauplia</taxon>
        <taxon>Copepoda</taxon>
        <taxon>Siphonostomatoida</taxon>
        <taxon>Caligidae</taxon>
        <taxon>Lepeophtheirus</taxon>
    </lineage>
</organism>
<evidence type="ECO:0000313" key="3">
    <source>
        <dbReference type="Proteomes" id="UP000675881"/>
    </source>
</evidence>
<sequence>MFLPPLSSNGFTPLNSTRWQTFTLPLNIIARVPLKHSVTHKITTSGLLSLLFIVLPGYTCNEKNITEDSRRVETTAVSTECLNLKDTPCPLDNRLRRHANGHTIHFTEEINSKDSSSLQEQEKVEETPEESKK</sequence>